<organism evidence="2 3">
    <name type="scientific">Myotis davidii</name>
    <name type="common">David's myotis</name>
    <dbReference type="NCBI Taxonomy" id="225400"/>
    <lineage>
        <taxon>Eukaryota</taxon>
        <taxon>Metazoa</taxon>
        <taxon>Chordata</taxon>
        <taxon>Craniata</taxon>
        <taxon>Vertebrata</taxon>
        <taxon>Euteleostomi</taxon>
        <taxon>Mammalia</taxon>
        <taxon>Eutheria</taxon>
        <taxon>Laurasiatheria</taxon>
        <taxon>Chiroptera</taxon>
        <taxon>Yangochiroptera</taxon>
        <taxon>Vespertilionidae</taxon>
        <taxon>Myotis</taxon>
    </lineage>
</organism>
<keyword evidence="3" id="KW-1185">Reference proteome</keyword>
<feature type="compositionally biased region" description="Low complexity" evidence="1">
    <location>
        <begin position="24"/>
        <end position="33"/>
    </location>
</feature>
<dbReference type="Proteomes" id="UP000010556">
    <property type="component" value="Unassembled WGS sequence"/>
</dbReference>
<accession>L5LNJ0</accession>
<evidence type="ECO:0000256" key="1">
    <source>
        <dbReference type="SAM" id="MobiDB-lite"/>
    </source>
</evidence>
<dbReference type="AlphaFoldDB" id="L5LNJ0"/>
<sequence>MVEMDSISPNPFLVPGGGEGAGGPESAAQSAAGLSEAEGPEVGPLPGRSTVLAVPDPPWGEEGSGEYRSGVRSKATPREPESGCGLACGFNHRECGRVVGTAWRSGTSFTRWRLLMGLQRDQHKSLLYLVSCIPYRELGMGYSVLGHTGEFIGLFGDGILRCGLQDKVVDLGREWELE</sequence>
<gene>
    <name evidence="2" type="ORF">MDA_GLEAN10007952</name>
</gene>
<proteinExistence type="predicted"/>
<protein>
    <submittedName>
        <fullName evidence="2">Uncharacterized protein</fullName>
    </submittedName>
</protein>
<feature type="region of interest" description="Disordered" evidence="1">
    <location>
        <begin position="1"/>
        <end position="79"/>
    </location>
</feature>
<dbReference type="EMBL" id="KB110091">
    <property type="protein sequence ID" value="ELK27585.1"/>
    <property type="molecule type" value="Genomic_DNA"/>
</dbReference>
<evidence type="ECO:0000313" key="2">
    <source>
        <dbReference type="EMBL" id="ELK27585.1"/>
    </source>
</evidence>
<evidence type="ECO:0000313" key="3">
    <source>
        <dbReference type="Proteomes" id="UP000010556"/>
    </source>
</evidence>
<name>L5LNJ0_MYODS</name>
<reference evidence="3" key="1">
    <citation type="journal article" date="2013" name="Science">
        <title>Comparative analysis of bat genomes provides insight into the evolution of flight and immunity.</title>
        <authorList>
            <person name="Zhang G."/>
            <person name="Cowled C."/>
            <person name="Shi Z."/>
            <person name="Huang Z."/>
            <person name="Bishop-Lilly K.A."/>
            <person name="Fang X."/>
            <person name="Wynne J.W."/>
            <person name="Xiong Z."/>
            <person name="Baker M.L."/>
            <person name="Zhao W."/>
            <person name="Tachedjian M."/>
            <person name="Zhu Y."/>
            <person name="Zhou P."/>
            <person name="Jiang X."/>
            <person name="Ng J."/>
            <person name="Yang L."/>
            <person name="Wu L."/>
            <person name="Xiao J."/>
            <person name="Feng Y."/>
            <person name="Chen Y."/>
            <person name="Sun X."/>
            <person name="Zhang Y."/>
            <person name="Marsh G.A."/>
            <person name="Crameri G."/>
            <person name="Broder C.C."/>
            <person name="Frey K.G."/>
            <person name="Wang L.F."/>
            <person name="Wang J."/>
        </authorList>
    </citation>
    <scope>NUCLEOTIDE SEQUENCE [LARGE SCALE GENOMIC DNA]</scope>
</reference>